<evidence type="ECO:0000313" key="1">
    <source>
        <dbReference type="EMBL" id="EEP68662.1"/>
    </source>
</evidence>
<dbReference type="Proteomes" id="UP000003009">
    <property type="component" value="Unassembled WGS sequence"/>
</dbReference>
<gene>
    <name evidence="1" type="ORF">GCWU000324_00565</name>
</gene>
<keyword evidence="2" id="KW-1185">Reference proteome</keyword>
<dbReference type="HOGENOM" id="CLU_3118765_0_0_4"/>
<accession>C4GI74</accession>
<name>C4GI74_9NEIS</name>
<evidence type="ECO:0000313" key="2">
    <source>
        <dbReference type="Proteomes" id="UP000003009"/>
    </source>
</evidence>
<reference evidence="1" key="1">
    <citation type="submission" date="2009-04" db="EMBL/GenBank/DDBJ databases">
        <authorList>
            <person name="Weinstock G."/>
            <person name="Sodergren E."/>
            <person name="Clifton S."/>
            <person name="Fulton L."/>
            <person name="Fulton B."/>
            <person name="Courtney L."/>
            <person name="Fronick C."/>
            <person name="Harrison M."/>
            <person name="Strong C."/>
            <person name="Farmer C."/>
            <person name="Delahaunty K."/>
            <person name="Markovic C."/>
            <person name="Hall O."/>
            <person name="Minx P."/>
            <person name="Tomlinson C."/>
            <person name="Mitreva M."/>
            <person name="Nelson J."/>
            <person name="Hou S."/>
            <person name="Wollam A."/>
            <person name="Pepin K.H."/>
            <person name="Johnson M."/>
            <person name="Bhonagiri V."/>
            <person name="Nash W.E."/>
            <person name="Warren W."/>
            <person name="Chinwalla A."/>
            <person name="Mardis E.R."/>
            <person name="Wilson R.K."/>
        </authorList>
    </citation>
    <scope>NUCLEOTIDE SEQUENCE [LARGE SCALE GENOMIC DNA]</scope>
    <source>
        <strain evidence="1">ATCC 51147</strain>
    </source>
</reference>
<dbReference type="EMBL" id="ACJW02000002">
    <property type="protein sequence ID" value="EEP68662.1"/>
    <property type="molecule type" value="Genomic_DNA"/>
</dbReference>
<proteinExistence type="predicted"/>
<sequence length="50" mass="5685">MNMPLFKRLNFLRYAPSAMPIEFGGDVCIIRAQYLALSGSLKNLGYNYLI</sequence>
<dbReference type="STRING" id="629741.GCWU000324_00565"/>
<comment type="caution">
    <text evidence="1">The sequence shown here is derived from an EMBL/GenBank/DDBJ whole genome shotgun (WGS) entry which is preliminary data.</text>
</comment>
<organism evidence="1 2">
    <name type="scientific">Kingella oralis ATCC 51147</name>
    <dbReference type="NCBI Taxonomy" id="629741"/>
    <lineage>
        <taxon>Bacteria</taxon>
        <taxon>Pseudomonadati</taxon>
        <taxon>Pseudomonadota</taxon>
        <taxon>Betaproteobacteria</taxon>
        <taxon>Neisseriales</taxon>
        <taxon>Neisseriaceae</taxon>
        <taxon>Kingella</taxon>
    </lineage>
</organism>
<protein>
    <submittedName>
        <fullName evidence="1">Uncharacterized protein</fullName>
    </submittedName>
</protein>
<dbReference type="AlphaFoldDB" id="C4GI74"/>